<dbReference type="EMBL" id="BK014721">
    <property type="protein sequence ID" value="DAD69479.1"/>
    <property type="molecule type" value="Genomic_DNA"/>
</dbReference>
<evidence type="ECO:0000313" key="2">
    <source>
        <dbReference type="EMBL" id="DAD69479.1"/>
    </source>
</evidence>
<name>A0A8S5LHV1_9CAUD</name>
<reference evidence="2" key="1">
    <citation type="journal article" date="2021" name="Proc. Natl. Acad. Sci. U.S.A.">
        <title>A Catalog of Tens of Thousands of Viruses from Human Metagenomes Reveals Hidden Associations with Chronic Diseases.</title>
        <authorList>
            <person name="Tisza M.J."/>
            <person name="Buck C.B."/>
        </authorList>
    </citation>
    <scope>NUCLEOTIDE SEQUENCE</scope>
    <source>
        <strain evidence="2">CtqMr7</strain>
    </source>
</reference>
<dbReference type="Pfam" id="PF10685">
    <property type="entry name" value="KGG"/>
    <property type="match status" value="1"/>
</dbReference>
<accession>A0A8S5LHV1</accession>
<feature type="region of interest" description="Disordered" evidence="1">
    <location>
        <begin position="22"/>
        <end position="74"/>
    </location>
</feature>
<evidence type="ECO:0000256" key="1">
    <source>
        <dbReference type="SAM" id="MobiDB-lite"/>
    </source>
</evidence>
<feature type="compositionally biased region" description="Basic residues" evidence="1">
    <location>
        <begin position="49"/>
        <end position="67"/>
    </location>
</feature>
<organism evidence="2">
    <name type="scientific">Myoviridae sp. ctqMr7</name>
    <dbReference type="NCBI Taxonomy" id="2823552"/>
    <lineage>
        <taxon>Viruses</taxon>
        <taxon>Duplodnaviria</taxon>
        <taxon>Heunggongvirae</taxon>
        <taxon>Uroviricota</taxon>
        <taxon>Caudoviricetes</taxon>
    </lineage>
</organism>
<dbReference type="InterPro" id="IPR019626">
    <property type="entry name" value="Stress-induced_KGG_rpt"/>
</dbReference>
<protein>
    <submittedName>
        <fullName evidence="2">Small hydrophilic plant seed protein</fullName>
    </submittedName>
</protein>
<sequence length="74" mass="7694">MAGTKAGGLKAAATNKSKYGKNFYSRIGKKGGQNGRTRGFYNNPELARHAGRKGGKIGGLKSKRGKAKTALLAA</sequence>
<proteinExistence type="predicted"/>